<keyword evidence="2" id="KW-1185">Reference proteome</keyword>
<reference evidence="1" key="1">
    <citation type="submission" date="2022-04" db="EMBL/GenBank/DDBJ databases">
        <title>Genome of the entomopathogenic fungus Entomophthora muscae.</title>
        <authorList>
            <person name="Elya C."/>
            <person name="Lovett B.R."/>
            <person name="Lee E."/>
            <person name="Macias A.M."/>
            <person name="Hajek A.E."/>
            <person name="De Bivort B.L."/>
            <person name="Kasson M.T."/>
            <person name="De Fine Licht H.H."/>
            <person name="Stajich J.E."/>
        </authorList>
    </citation>
    <scope>NUCLEOTIDE SEQUENCE</scope>
    <source>
        <strain evidence="1">Berkeley</strain>
    </source>
</reference>
<gene>
    <name evidence="1" type="ORF">DSO57_1005124</name>
</gene>
<comment type="caution">
    <text evidence="1">The sequence shown here is derived from an EMBL/GenBank/DDBJ whole genome shotgun (WGS) entry which is preliminary data.</text>
</comment>
<protein>
    <submittedName>
        <fullName evidence="1">Uncharacterized protein</fullName>
    </submittedName>
</protein>
<proteinExistence type="predicted"/>
<evidence type="ECO:0000313" key="2">
    <source>
        <dbReference type="Proteomes" id="UP001165960"/>
    </source>
</evidence>
<evidence type="ECO:0000313" key="1">
    <source>
        <dbReference type="EMBL" id="KAJ9059202.1"/>
    </source>
</evidence>
<organism evidence="1 2">
    <name type="scientific">Entomophthora muscae</name>
    <dbReference type="NCBI Taxonomy" id="34485"/>
    <lineage>
        <taxon>Eukaryota</taxon>
        <taxon>Fungi</taxon>
        <taxon>Fungi incertae sedis</taxon>
        <taxon>Zoopagomycota</taxon>
        <taxon>Entomophthoromycotina</taxon>
        <taxon>Entomophthoromycetes</taxon>
        <taxon>Entomophthorales</taxon>
        <taxon>Entomophthoraceae</taxon>
        <taxon>Entomophthora</taxon>
    </lineage>
</organism>
<sequence length="680" mass="77244">MISGLDNILRNKAADLAREFQAQANDTNNLCLDFDRENALQELKVFEQNLKKTQSDLNKQMMAQWLYEDLRDKTDLNTIDLKKRVDEMMYDYDNLELTFASEVEELLIRSKLSHEESKHNMTDSSSKASVEELSSDEPNFYTPVEYLEHWSSHERSRYFEALALYSAQESARISQYIGTQKTSSDVAAYTSVLQAALDKLRSDPETAYLTHFSPAHFFPSAREVPPELIEDENLNAHFNNIKEDFNTYLDYQGAPMVLNEQNIRKFKLFNLDVLWELSKGICDTKEAFIPPSLPLKLHRILYKFLQQVIEQMLLIDNESGSKSPDSTHANSNSLMLIHAGQENPEPTQNNSNDFELPYVSSARYPSVHDSSFPVMNVTHCTVYKALNDILQLSNSWNIKSIFAPQDHSDIDSSKSAENTSSTDSSNYIEILSDSSSQDQEVIHNPDSDVYSRPSNTPEMDDKCIIISDSDEYSRPITVQASSPERASSAEKDSNTHIEPQLDWAFLGNCLADSDKFSVIAQEKHSECFSSQSSASPPQSHDKSSCFKDRQHFDPHLPIYHVVEDLLSEDEVFHDNDPVLTMQKRKLSISTEVLADSPSHHKKTTTLPSPPSEASINSLDLQLQAKRKVKHIYCLTPPHSHPANTTLESSEADLDSDDPEELQEKLYDSLYIDTFLYRGSN</sequence>
<name>A0ACC2SA88_9FUNG</name>
<dbReference type="EMBL" id="QTSX02005693">
    <property type="protein sequence ID" value="KAJ9059202.1"/>
    <property type="molecule type" value="Genomic_DNA"/>
</dbReference>
<accession>A0ACC2SA88</accession>
<dbReference type="Proteomes" id="UP001165960">
    <property type="component" value="Unassembled WGS sequence"/>
</dbReference>